<protein>
    <submittedName>
        <fullName evidence="1">Uncharacterized protein</fullName>
    </submittedName>
</protein>
<dbReference type="AlphaFoldDB" id="A0A0L8IG99"/>
<evidence type="ECO:0000313" key="1">
    <source>
        <dbReference type="EMBL" id="KOG00501.1"/>
    </source>
</evidence>
<accession>A0A0L8IG99</accession>
<reference evidence="1" key="1">
    <citation type="submission" date="2015-07" db="EMBL/GenBank/DDBJ databases">
        <title>MeaNS - Measles Nucleotide Surveillance Program.</title>
        <authorList>
            <person name="Tran T."/>
            <person name="Druce J."/>
        </authorList>
    </citation>
    <scope>NUCLEOTIDE SEQUENCE</scope>
    <source>
        <strain evidence="1">UCB-OBI-ISO-001</strain>
        <tissue evidence="1">Gonad</tissue>
    </source>
</reference>
<gene>
    <name evidence="1" type="ORF">OCBIM_22002122mg</name>
</gene>
<sequence>MFKFSTLDFKALSKQRCPETTQCLQQEMILWPTSWRSDNPPPISYCTQNKN</sequence>
<organism evidence="1">
    <name type="scientific">Octopus bimaculoides</name>
    <name type="common">California two-spotted octopus</name>
    <dbReference type="NCBI Taxonomy" id="37653"/>
    <lineage>
        <taxon>Eukaryota</taxon>
        <taxon>Metazoa</taxon>
        <taxon>Spiralia</taxon>
        <taxon>Lophotrochozoa</taxon>
        <taxon>Mollusca</taxon>
        <taxon>Cephalopoda</taxon>
        <taxon>Coleoidea</taxon>
        <taxon>Octopodiformes</taxon>
        <taxon>Octopoda</taxon>
        <taxon>Incirrata</taxon>
        <taxon>Octopodidae</taxon>
        <taxon>Octopus</taxon>
    </lineage>
</organism>
<proteinExistence type="predicted"/>
<dbReference type="EMBL" id="KQ415788">
    <property type="protein sequence ID" value="KOG00501.1"/>
    <property type="molecule type" value="Genomic_DNA"/>
</dbReference>
<name>A0A0L8IG99_OCTBM</name>